<dbReference type="GO" id="GO:0016887">
    <property type="term" value="F:ATP hydrolysis activity"/>
    <property type="evidence" value="ECO:0007669"/>
    <property type="project" value="InterPro"/>
</dbReference>
<dbReference type="SMART" id="SM00028">
    <property type="entry name" value="TPR"/>
    <property type="match status" value="7"/>
</dbReference>
<feature type="repeat" description="TPR" evidence="3">
    <location>
        <begin position="1237"/>
        <end position="1270"/>
    </location>
</feature>
<name>A0A3M6UQ77_POCDA</name>
<dbReference type="STRING" id="46731.A0A3M6UQ77"/>
<dbReference type="PROSITE" id="PS50005">
    <property type="entry name" value="TPR"/>
    <property type="match status" value="5"/>
</dbReference>
<dbReference type="PROSITE" id="PS50293">
    <property type="entry name" value="TPR_REGION"/>
    <property type="match status" value="1"/>
</dbReference>
<evidence type="ECO:0000259" key="4">
    <source>
        <dbReference type="Pfam" id="PF13401"/>
    </source>
</evidence>
<feature type="repeat" description="TPR" evidence="3">
    <location>
        <begin position="1196"/>
        <end position="1229"/>
    </location>
</feature>
<protein>
    <recommendedName>
        <fullName evidence="4">ORC1/DEAH AAA+ ATPase domain-containing protein</fullName>
    </recommendedName>
</protein>
<keyword evidence="1" id="KW-0677">Repeat</keyword>
<dbReference type="SUPFAM" id="SSF48452">
    <property type="entry name" value="TPR-like"/>
    <property type="match status" value="2"/>
</dbReference>
<dbReference type="InterPro" id="IPR049945">
    <property type="entry name" value="AAA_22"/>
</dbReference>
<feature type="repeat" description="TPR" evidence="3">
    <location>
        <begin position="988"/>
        <end position="1021"/>
    </location>
</feature>
<dbReference type="Gene3D" id="3.40.50.300">
    <property type="entry name" value="P-loop containing nucleotide triphosphate hydrolases"/>
    <property type="match status" value="1"/>
</dbReference>
<feature type="repeat" description="TPR" evidence="3">
    <location>
        <begin position="1029"/>
        <end position="1062"/>
    </location>
</feature>
<proteinExistence type="predicted"/>
<dbReference type="InterPro" id="IPR011990">
    <property type="entry name" value="TPR-like_helical_dom_sf"/>
</dbReference>
<dbReference type="Proteomes" id="UP000275408">
    <property type="component" value="Unassembled WGS sequence"/>
</dbReference>
<evidence type="ECO:0000256" key="2">
    <source>
        <dbReference type="ARBA" id="ARBA00022803"/>
    </source>
</evidence>
<dbReference type="Gene3D" id="1.20.5.170">
    <property type="match status" value="1"/>
</dbReference>
<dbReference type="PANTHER" id="PTHR45641">
    <property type="entry name" value="TETRATRICOPEPTIDE REPEAT PROTEIN (AFU_ORTHOLOGUE AFUA_6G03870)"/>
    <property type="match status" value="1"/>
</dbReference>
<comment type="caution">
    <text evidence="5">The sequence shown here is derived from an EMBL/GenBank/DDBJ whole genome shotgun (WGS) entry which is preliminary data.</text>
</comment>
<feature type="repeat" description="TPR" evidence="3">
    <location>
        <begin position="1111"/>
        <end position="1144"/>
    </location>
</feature>
<reference evidence="5 6" key="1">
    <citation type="journal article" date="2018" name="Sci. Rep.">
        <title>Comparative analysis of the Pocillopora damicornis genome highlights role of immune system in coral evolution.</title>
        <authorList>
            <person name="Cunning R."/>
            <person name="Bay R.A."/>
            <person name="Gillette P."/>
            <person name="Baker A.C."/>
            <person name="Traylor-Knowles N."/>
        </authorList>
    </citation>
    <scope>NUCLEOTIDE SEQUENCE [LARGE SCALE GENOMIC DNA]</scope>
    <source>
        <strain evidence="5">RSMAS</strain>
        <tissue evidence="5">Whole animal</tissue>
    </source>
</reference>
<dbReference type="Pfam" id="PF13401">
    <property type="entry name" value="AAA_22"/>
    <property type="match status" value="1"/>
</dbReference>
<dbReference type="PANTHER" id="PTHR45641:SF19">
    <property type="entry name" value="NEPHROCYSTIN-3"/>
    <property type="match status" value="1"/>
</dbReference>
<dbReference type="EMBL" id="RCHS01000997">
    <property type="protein sequence ID" value="RMX55816.1"/>
    <property type="molecule type" value="Genomic_DNA"/>
</dbReference>
<dbReference type="SUPFAM" id="SSF52540">
    <property type="entry name" value="P-loop containing nucleoside triphosphate hydrolases"/>
    <property type="match status" value="1"/>
</dbReference>
<accession>A0A3M6UQ77</accession>
<dbReference type="Pfam" id="PF13424">
    <property type="entry name" value="TPR_12"/>
    <property type="match status" value="2"/>
</dbReference>
<sequence>MLNKSSKEWDCTALFSASLFSQTFAMPDSTGVTRTLHELYVRPRALPHGAFHSSVTSPTGNSAETHALALDQLRLLRNTLCHQVTTRKIEKATFDSYIELAKDAFTTLKQDKSKLNEIGNLGEENFPTLRLQKLEDELKKEKDAAIKFKQIDDHLHKIQSQVKDLNIDVTDVKTLVEDVGLDVRDILSDVKDVMTDTTDVMTRVENVGSDVKDVKTQVGCVTSIGKNLKADVENVKMEVKDVKTLLVEIQSNVQDLKTKVVDERKTMKAEGYSTPKSLIPNKKVHFVGRERESEEILSRFKDKDTRLINVCGPPAFGKTWLITEVAHQLETPVYYASLRGMTTIDDLISRLLSIFGDRNSAFQIKLQPCDWLIDCLEQVQGPFVLLLDDADELLDCGDVKVRNDVFVLIGRILQCNDVKLLIASYESLDGEIDDHAIHVDRVGVLDEVASVKLVKTLLPDISDSDCNKIVRVGGQVPLAMKLICSTVKEPNFSVDKLLQALEDSPLLEVLDNKRIFNIINTCYERLATQDRNTFVSLAAISTGCFGLEEARSVLNLKTIQHTEIRIKSLKRKSLIDCSEDFQHCTIHSLFQSFIEEKRQTHQETEDLFKKAQRHHYIDNLCIFEANNEKYLTGRSNEALAAFKSRREKIISSFRNGAKDDELYDKVVELLSMGELYLYTVLINEEALFKAIYDAALEEARRRKRSVDIQNLLAAKSFEMWGWFSPQRHSWDLFLYSDCSCVADCPVKLLCYHGIHQILCGKLNEGMLSLNTCVERLSERCDERVLKSLALGLLAHCQEREQGNKSGPTSEIENCISLLFSRAIDDEVLCLVRARLLIISDVGTFEHCEMLFKTAMSIAEIHGRCHADGIGQLHLGKWLTEWHQLYERCTTEAANSFMNLLGLESVTTVPIASLPNYEVMQDYEVVVQCINSLSRMAFAGLKPFGDRSSSQNMVRAFTVKSSLFLIKSTIESNLKSHEMVPGIDFKELAVTYEKFGVLLDYVGDLSGAIASYEQAIRLRNEHAGNPVSIAASLIRIGFVYLKMNSLDEAGKAFQRALELRKSSGLDNSENFLIYNLLAVIHQFRGNLSEALGALHETSVLREKHLDENLLTAATLQYAGAIHTQTGDFEAAQEEIKKALEMLTKLGHTGTSFALCCLNLACILLISECQTDLVLALEFCQKAVHIFIESLGESDITAKSLYLEGQIHVEMNNNQSAIEAFQRASRMMSNLLGDHEDTADSFYGLGISHYDQGEYEAAVKAFQEAARIRSNILGGGGGGGGVELVEIYRLTALTYYRLGVAQCRLEDLRGALASLQEASRLRREALVEDQLTDEILQLINLVCEDLSVGELDCD</sequence>
<dbReference type="Gene3D" id="1.25.40.10">
    <property type="entry name" value="Tetratricopeptide repeat domain"/>
    <property type="match status" value="2"/>
</dbReference>
<evidence type="ECO:0000313" key="5">
    <source>
        <dbReference type="EMBL" id="RMX55816.1"/>
    </source>
</evidence>
<evidence type="ECO:0000313" key="6">
    <source>
        <dbReference type="Proteomes" id="UP000275408"/>
    </source>
</evidence>
<dbReference type="OrthoDB" id="5988980at2759"/>
<evidence type="ECO:0000256" key="3">
    <source>
        <dbReference type="PROSITE-ProRule" id="PRU00339"/>
    </source>
</evidence>
<dbReference type="InterPro" id="IPR027417">
    <property type="entry name" value="P-loop_NTPase"/>
</dbReference>
<organism evidence="5 6">
    <name type="scientific">Pocillopora damicornis</name>
    <name type="common">Cauliflower coral</name>
    <name type="synonym">Millepora damicornis</name>
    <dbReference type="NCBI Taxonomy" id="46731"/>
    <lineage>
        <taxon>Eukaryota</taxon>
        <taxon>Metazoa</taxon>
        <taxon>Cnidaria</taxon>
        <taxon>Anthozoa</taxon>
        <taxon>Hexacorallia</taxon>
        <taxon>Scleractinia</taxon>
        <taxon>Astrocoeniina</taxon>
        <taxon>Pocilloporidae</taxon>
        <taxon>Pocillopora</taxon>
    </lineage>
</organism>
<keyword evidence="2 3" id="KW-0802">TPR repeat</keyword>
<gene>
    <name evidence="5" type="ORF">pdam_00009586</name>
</gene>
<keyword evidence="6" id="KW-1185">Reference proteome</keyword>
<feature type="domain" description="ORC1/DEAH AAA+ ATPase" evidence="4">
    <location>
        <begin position="304"/>
        <end position="407"/>
    </location>
</feature>
<evidence type="ECO:0000256" key="1">
    <source>
        <dbReference type="ARBA" id="ARBA00022737"/>
    </source>
</evidence>
<dbReference type="InterPro" id="IPR019734">
    <property type="entry name" value="TPR_rpt"/>
</dbReference>